<sequence>MTALETNGPLVIAVPSKGRLKEQVDAWLADSGLPLSVSGGARGYLASLKGLPGVQVRLLSAGDIAEALDAGEVHMGVTGEDLLRERGEELDSRVLLLRPLGFGRADLVVAAPKSWLDVDTMADVEEVAHEHLARTGRRMRVATKYLVQTRSFFARHGVVDYRITESGGATEGAPATGAAELVVDITTTGATLAANGLKVISDGTILKSQAHLAASLRAPWSRDQLAAAEQLLRAVEARAAALTSATLIWPTTNDEAEAALVEQLVAAGASRRPNGLLVGAAQVASAAAALTSAGLGPVTVARPEFVFEVTCSSFDGLAKRVSDVAVKSTP</sequence>
<dbReference type="GO" id="GO:0005737">
    <property type="term" value="C:cytoplasm"/>
    <property type="evidence" value="ECO:0007669"/>
    <property type="project" value="InterPro"/>
</dbReference>
<evidence type="ECO:0000313" key="13">
    <source>
        <dbReference type="Proteomes" id="UP000249725"/>
    </source>
</evidence>
<dbReference type="Proteomes" id="UP000249725">
    <property type="component" value="Unassembled WGS sequence"/>
</dbReference>
<dbReference type="EMBL" id="QFYR01000001">
    <property type="protein sequence ID" value="RAK57731.1"/>
    <property type="molecule type" value="Genomic_DNA"/>
</dbReference>
<keyword evidence="6 12" id="KW-0328">Glycosyltransferase</keyword>
<dbReference type="InterPro" id="IPR013820">
    <property type="entry name" value="ATP_PRibTrfase_cat"/>
</dbReference>
<keyword evidence="13" id="KW-1185">Reference proteome</keyword>
<name>A0A328AU35_9CAUL</name>
<dbReference type="SUPFAM" id="SSF53850">
    <property type="entry name" value="Periplasmic binding protein-like II"/>
    <property type="match status" value="1"/>
</dbReference>
<evidence type="ECO:0000256" key="4">
    <source>
        <dbReference type="ARBA" id="ARBA00020998"/>
    </source>
</evidence>
<accession>A0A328AU35</accession>
<evidence type="ECO:0000256" key="2">
    <source>
        <dbReference type="ARBA" id="ARBA00004667"/>
    </source>
</evidence>
<dbReference type="NCBIfam" id="TIGR00070">
    <property type="entry name" value="hisG"/>
    <property type="match status" value="1"/>
</dbReference>
<evidence type="ECO:0000256" key="6">
    <source>
        <dbReference type="ARBA" id="ARBA00022676"/>
    </source>
</evidence>
<dbReference type="Pfam" id="PF01634">
    <property type="entry name" value="HisG"/>
    <property type="match status" value="1"/>
</dbReference>
<evidence type="ECO:0000256" key="7">
    <source>
        <dbReference type="ARBA" id="ARBA00022679"/>
    </source>
</evidence>
<dbReference type="GO" id="GO:0003879">
    <property type="term" value="F:ATP phosphoribosyltransferase activity"/>
    <property type="evidence" value="ECO:0007669"/>
    <property type="project" value="UniProtKB-UniRule"/>
</dbReference>
<dbReference type="AlphaFoldDB" id="A0A328AU35"/>
<comment type="catalytic activity">
    <reaction evidence="1">
        <text>1-(5-phospho-beta-D-ribosyl)-ATP + diphosphate = 5-phospho-alpha-D-ribose 1-diphosphate + ATP</text>
        <dbReference type="Rhea" id="RHEA:18473"/>
        <dbReference type="ChEBI" id="CHEBI:30616"/>
        <dbReference type="ChEBI" id="CHEBI:33019"/>
        <dbReference type="ChEBI" id="CHEBI:58017"/>
        <dbReference type="ChEBI" id="CHEBI:73183"/>
        <dbReference type="EC" id="2.4.2.17"/>
    </reaction>
</comment>
<dbReference type="InterPro" id="IPR001348">
    <property type="entry name" value="ATP_PRibTrfase_HisG"/>
</dbReference>
<proteinExistence type="predicted"/>
<dbReference type="InterPro" id="IPR018198">
    <property type="entry name" value="ATP_PRibTrfase_CS"/>
</dbReference>
<dbReference type="GO" id="GO:0000105">
    <property type="term" value="P:L-histidine biosynthetic process"/>
    <property type="evidence" value="ECO:0007669"/>
    <property type="project" value="UniProtKB-UniRule"/>
</dbReference>
<reference evidence="13" key="1">
    <citation type="submission" date="2018-05" db="EMBL/GenBank/DDBJ databases">
        <authorList>
            <person name="Li X."/>
        </authorList>
    </citation>
    <scope>NUCLEOTIDE SEQUENCE [LARGE SCALE GENOMIC DNA]</scope>
    <source>
        <strain evidence="13">YIM 73061</strain>
    </source>
</reference>
<dbReference type="OrthoDB" id="9806435at2"/>
<comment type="pathway">
    <text evidence="2">Amino-acid biosynthesis; L-histidine biosynthesis; L-histidine from 5-phospho-alpha-D-ribose 1-diphosphate: step 1/9.</text>
</comment>
<keyword evidence="8" id="KW-0368">Histidine biosynthesis</keyword>
<keyword evidence="7 12" id="KW-0808">Transferase</keyword>
<dbReference type="PROSITE" id="PS01316">
    <property type="entry name" value="ATP_P_PHORIBOSYLTR"/>
    <property type="match status" value="1"/>
</dbReference>
<gene>
    <name evidence="12" type="ORF">DJ018_07360</name>
</gene>
<evidence type="ECO:0000256" key="1">
    <source>
        <dbReference type="ARBA" id="ARBA00000915"/>
    </source>
</evidence>
<organism evidence="12 13">
    <name type="scientific">Phenylobacterium deserti</name>
    <dbReference type="NCBI Taxonomy" id="1914756"/>
    <lineage>
        <taxon>Bacteria</taxon>
        <taxon>Pseudomonadati</taxon>
        <taxon>Pseudomonadota</taxon>
        <taxon>Alphaproteobacteria</taxon>
        <taxon>Caulobacterales</taxon>
        <taxon>Caulobacteraceae</taxon>
        <taxon>Phenylobacterium</taxon>
    </lineage>
</organism>
<dbReference type="UniPathway" id="UPA00031">
    <property type="reaction ID" value="UER00006"/>
</dbReference>
<feature type="domain" description="ATP phosphoribosyltransferase catalytic" evidence="11">
    <location>
        <begin position="61"/>
        <end position="233"/>
    </location>
</feature>
<comment type="function">
    <text evidence="9">Catalyzes the condensation of ATP and 5-phosphoribose 1-diphosphate to form N'-(5'-phosphoribosyl)-ATP (PR-ATP). Has a crucial role in the pathway because the rate of histidine biosynthesis seems to be controlled primarily by regulation of HisG enzymatic activity.</text>
</comment>
<dbReference type="EC" id="2.4.2.17" evidence="3 10"/>
<evidence type="ECO:0000256" key="9">
    <source>
        <dbReference type="ARBA" id="ARBA00024861"/>
    </source>
</evidence>
<comment type="caution">
    <text evidence="12">The sequence shown here is derived from an EMBL/GenBank/DDBJ whole genome shotgun (WGS) entry which is preliminary data.</text>
</comment>
<protein>
    <recommendedName>
        <fullName evidence="4 10">ATP phosphoribosyltransferase</fullName>
        <ecNumber evidence="3 10">2.4.2.17</ecNumber>
    </recommendedName>
</protein>
<evidence type="ECO:0000313" key="12">
    <source>
        <dbReference type="EMBL" id="RAK57731.1"/>
    </source>
</evidence>
<dbReference type="RefSeq" id="WP_111514182.1">
    <property type="nucleotide sequence ID" value="NZ_QFYR01000001.1"/>
</dbReference>
<keyword evidence="5" id="KW-0028">Amino-acid biosynthesis</keyword>
<dbReference type="PANTHER" id="PTHR21403">
    <property type="entry name" value="ATP PHOSPHORIBOSYLTRANSFERASE ATP-PRTASE"/>
    <property type="match status" value="1"/>
</dbReference>
<dbReference type="CDD" id="cd13593">
    <property type="entry name" value="PBP2_HisGL3"/>
    <property type="match status" value="1"/>
</dbReference>
<evidence type="ECO:0000259" key="11">
    <source>
        <dbReference type="Pfam" id="PF01634"/>
    </source>
</evidence>
<dbReference type="Gene3D" id="3.40.190.10">
    <property type="entry name" value="Periplasmic binding protein-like II"/>
    <property type="match status" value="2"/>
</dbReference>
<evidence type="ECO:0000256" key="8">
    <source>
        <dbReference type="ARBA" id="ARBA00023102"/>
    </source>
</evidence>
<evidence type="ECO:0000256" key="3">
    <source>
        <dbReference type="ARBA" id="ARBA00011946"/>
    </source>
</evidence>
<dbReference type="PANTHER" id="PTHR21403:SF8">
    <property type="entry name" value="ATP PHOSPHORIBOSYLTRANSFERASE"/>
    <property type="match status" value="1"/>
</dbReference>
<evidence type="ECO:0000256" key="10">
    <source>
        <dbReference type="NCBIfam" id="TIGR00070"/>
    </source>
</evidence>
<evidence type="ECO:0000256" key="5">
    <source>
        <dbReference type="ARBA" id="ARBA00022605"/>
    </source>
</evidence>